<comment type="caution">
    <text evidence="2">The sequence shown here is derived from an EMBL/GenBank/DDBJ whole genome shotgun (WGS) entry which is preliminary data.</text>
</comment>
<dbReference type="InterPro" id="IPR008969">
    <property type="entry name" value="CarboxyPept-like_regulatory"/>
</dbReference>
<feature type="signal peptide" evidence="1">
    <location>
        <begin position="1"/>
        <end position="35"/>
    </location>
</feature>
<feature type="chain" id="PRO_5046217161" description="Alpha-amylase" evidence="1">
    <location>
        <begin position="36"/>
        <end position="749"/>
    </location>
</feature>
<dbReference type="RefSeq" id="WP_157416747.1">
    <property type="nucleotide sequence ID" value="NZ_BAAAMK010000001.1"/>
</dbReference>
<dbReference type="Gene3D" id="2.60.40.2700">
    <property type="match status" value="6"/>
</dbReference>
<dbReference type="Gene3D" id="2.60.40.1120">
    <property type="entry name" value="Carboxypeptidase-like, regulatory domain"/>
    <property type="match status" value="1"/>
</dbReference>
<evidence type="ECO:0000313" key="2">
    <source>
        <dbReference type="EMBL" id="GAA1941533.1"/>
    </source>
</evidence>
<keyword evidence="1" id="KW-0732">Signal</keyword>
<evidence type="ECO:0000256" key="1">
    <source>
        <dbReference type="SAM" id="SignalP"/>
    </source>
</evidence>
<sequence>MQKSPARPRRGIVAAVVALVLAFASVGAGSAPAFAAETNGTVTGKVTAPAGSKVYVSLVRQGATYASSLLAADGTYTLSAAAGSYTLWFWDSIPATRTYHPALTEYWNDKYTPQTATYFALGAGAKLANMNATMVKGGVITGKVTVPSGSSSVPAKGAKAYVTLEGSNVTTQANVIESDASGTYLLSGLPSGRYTLGISQSPAGNAQTWPWTPRNGLVTVTTGAVTSGIDLLLVGPQVSVVSHTLGGDAVVGSRLYTRTVLSPYDAVKTYRWYADGVLIDGATSDEFLLTSAQAGKSITAEVTATAPNYATTKASTSASARVLTAGTPSATGVPKVGASLTATPGTWTAGTVFTYQWYADGVAISGATGKTLAITSALAGTYLSVWVTGTQPGYGTATRTGYSEGRVAATPVPKISGTVAVGSTLTAVPGTWTAGTKLTYQWKADGSAIGGATASTFKLTSAQAGKAITVATTGTLPGYPTATETSAATAKVITRGVATVTGTTNVGSTLTANPGTWTAGTTFTYAWSANGAAISGATAKTFKPTSAQAGKTIAVKVTGKLAGFATASSTSAATATKVATTSAPTISGTAAVGATLTAAPGTWTSGSALTYRWYADAVAISGATAKTFKLTSAQAGKAITVKATGTLSGYPTVTRTSAATAKVITKGVPTVSGTAKVGSTLTANPGTWTSGTTLTYRWSANGTVIAGATAKTFKLTSAQAGKTVRVTVTGARTGYATASSSSASTAIVT</sequence>
<keyword evidence="3" id="KW-1185">Reference proteome</keyword>
<evidence type="ECO:0000313" key="3">
    <source>
        <dbReference type="Proteomes" id="UP001499954"/>
    </source>
</evidence>
<reference evidence="3" key="1">
    <citation type="journal article" date="2019" name="Int. J. Syst. Evol. Microbiol.">
        <title>The Global Catalogue of Microorganisms (GCM) 10K type strain sequencing project: providing services to taxonomists for standard genome sequencing and annotation.</title>
        <authorList>
            <consortium name="The Broad Institute Genomics Platform"/>
            <consortium name="The Broad Institute Genome Sequencing Center for Infectious Disease"/>
            <person name="Wu L."/>
            <person name="Ma J."/>
        </authorList>
    </citation>
    <scope>NUCLEOTIDE SEQUENCE [LARGE SCALE GENOMIC DNA]</scope>
    <source>
        <strain evidence="3">JCM 13584</strain>
    </source>
</reference>
<organism evidence="2 3">
    <name type="scientific">Agromyces allii</name>
    <dbReference type="NCBI Taxonomy" id="393607"/>
    <lineage>
        <taxon>Bacteria</taxon>
        <taxon>Bacillati</taxon>
        <taxon>Actinomycetota</taxon>
        <taxon>Actinomycetes</taxon>
        <taxon>Micrococcales</taxon>
        <taxon>Microbacteriaceae</taxon>
        <taxon>Agromyces</taxon>
    </lineage>
</organism>
<dbReference type="SUPFAM" id="SSF49464">
    <property type="entry name" value="Carboxypeptidase regulatory domain-like"/>
    <property type="match status" value="1"/>
</dbReference>
<dbReference type="Proteomes" id="UP001499954">
    <property type="component" value="Unassembled WGS sequence"/>
</dbReference>
<gene>
    <name evidence="2" type="ORF">GCM10009717_04750</name>
</gene>
<name>A0ABP5BG84_9MICO</name>
<accession>A0ABP5BG84</accession>
<evidence type="ECO:0008006" key="4">
    <source>
        <dbReference type="Google" id="ProtNLM"/>
    </source>
</evidence>
<proteinExistence type="predicted"/>
<dbReference type="EMBL" id="BAAAMK010000001">
    <property type="protein sequence ID" value="GAA1941533.1"/>
    <property type="molecule type" value="Genomic_DNA"/>
</dbReference>
<protein>
    <recommendedName>
        <fullName evidence="4">Alpha-amylase</fullName>
    </recommendedName>
</protein>